<dbReference type="Gene3D" id="2.40.170.20">
    <property type="entry name" value="TonB-dependent receptor, beta-barrel domain"/>
    <property type="match status" value="1"/>
</dbReference>
<evidence type="ECO:0000259" key="18">
    <source>
        <dbReference type="Pfam" id="PF07715"/>
    </source>
</evidence>
<dbReference type="PANTHER" id="PTHR32552:SF68">
    <property type="entry name" value="FERRICHROME OUTER MEMBRANE TRANSPORTER_PHAGE RECEPTOR"/>
    <property type="match status" value="1"/>
</dbReference>
<evidence type="ECO:0000256" key="15">
    <source>
        <dbReference type="RuleBase" id="RU003357"/>
    </source>
</evidence>
<dbReference type="Proteomes" id="UP000516148">
    <property type="component" value="Chromosome"/>
</dbReference>
<feature type="signal peptide" evidence="16">
    <location>
        <begin position="1"/>
        <end position="22"/>
    </location>
</feature>
<keyword evidence="7 16" id="KW-0732">Signal</keyword>
<keyword evidence="12 19" id="KW-0675">Receptor</keyword>
<reference evidence="19 20" key="1">
    <citation type="submission" date="2020-09" db="EMBL/GenBank/DDBJ databases">
        <title>Sphingomonas sp., a new species isolated from pork steak.</title>
        <authorList>
            <person name="Heidler von Heilborn D."/>
        </authorList>
    </citation>
    <scope>NUCLEOTIDE SEQUENCE [LARGE SCALE GENOMIC DNA]</scope>
    <source>
        <strain evidence="20">S8-3T</strain>
    </source>
</reference>
<evidence type="ECO:0000256" key="4">
    <source>
        <dbReference type="ARBA" id="ARBA00022452"/>
    </source>
</evidence>
<dbReference type="AlphaFoldDB" id="A0A7H0LJG9"/>
<evidence type="ECO:0000256" key="7">
    <source>
        <dbReference type="ARBA" id="ARBA00022729"/>
    </source>
</evidence>
<dbReference type="RefSeq" id="WP_187762131.1">
    <property type="nucleotide sequence ID" value="NZ_CP061038.1"/>
</dbReference>
<evidence type="ECO:0000313" key="19">
    <source>
        <dbReference type="EMBL" id="QNQ09822.1"/>
    </source>
</evidence>
<sequence length="714" mass="78030">MDRFRLAATAVFMIGVSSAAGAQTVVSANANDDIVVTGQFEEAQSAKSDVPLIEVPQAISVITAETIKERGVTRLADALLTVAGASRSSTYGFYDAYTLRGFDASYGSVYLDGLINQAGGGGSVYELVGLESVEVVKGPASVLYGGGSLGGLVNLVSKRPDTGKTFVDATLSTGSYHLVEGTIDANAPLTGSGALSARLVALYRDVDSFVRFAGQNRIYLQPSLRWKIGAETDLTVIGTYKRDRDNPFSPLNAYGTVLPNVHGKVPIDFSVNENGDEKAIQNETRATIGYIFDHHFSERAGFSQSLRYMDRKTFWDRWMFAADFLDDALDADGNPIPGTGRTIGRYYYGPYRETFRSILVDNRATLKADTGPVRHNLLGGFDYRHTDSRYDGDGDFDASHFPLDVFNPDYSQPLRPVGAPYMGHDTGSQRGFYLQDHLELGERVTATVNGRWDRAISNGEAQTAFSPRVGATVELVKGAVLYATWAKSFSPQFGSKIVKQVVDGVPTVIGQAPPERGENYEIGMKLALPAAGLTGMISVYRLSRRNVLTADPDFPLFSRVTGLQRSKGIEVEAQWRPMRALTANLAYSYIEGEIAEDETIPVGTPLPNVPRHNLAGYARYVFQGGGLAGLGLSVGAQYNSRRFIYDSGYLHDNLIMLGGYTVFNTGLSYEFGAWEAQVNVNNLFDERYYPDACCQQRITPGQPRNFRLTIARRF</sequence>
<evidence type="ECO:0000256" key="16">
    <source>
        <dbReference type="SAM" id="SignalP"/>
    </source>
</evidence>
<feature type="domain" description="TonB-dependent receptor-like beta-barrel" evidence="17">
    <location>
        <begin position="228"/>
        <end position="683"/>
    </location>
</feature>
<dbReference type="Gene3D" id="2.170.130.10">
    <property type="entry name" value="TonB-dependent receptor, plug domain"/>
    <property type="match status" value="1"/>
</dbReference>
<keyword evidence="5" id="KW-0410">Iron transport</keyword>
<feature type="chain" id="PRO_5028893962" evidence="16">
    <location>
        <begin position="23"/>
        <end position="714"/>
    </location>
</feature>
<proteinExistence type="inferred from homology"/>
<evidence type="ECO:0000256" key="8">
    <source>
        <dbReference type="ARBA" id="ARBA00023004"/>
    </source>
</evidence>
<gene>
    <name evidence="19" type="ORF">H3Z74_00750</name>
</gene>
<dbReference type="Pfam" id="PF07715">
    <property type="entry name" value="Plug"/>
    <property type="match status" value="1"/>
</dbReference>
<keyword evidence="4 14" id="KW-1134">Transmembrane beta strand</keyword>
<dbReference type="InterPro" id="IPR000531">
    <property type="entry name" value="Beta-barrel_TonB"/>
</dbReference>
<dbReference type="GO" id="GO:0038023">
    <property type="term" value="F:signaling receptor activity"/>
    <property type="evidence" value="ECO:0007669"/>
    <property type="project" value="InterPro"/>
</dbReference>
<evidence type="ECO:0000256" key="1">
    <source>
        <dbReference type="ARBA" id="ARBA00004571"/>
    </source>
</evidence>
<evidence type="ECO:0000256" key="12">
    <source>
        <dbReference type="ARBA" id="ARBA00023170"/>
    </source>
</evidence>
<dbReference type="SUPFAM" id="SSF56935">
    <property type="entry name" value="Porins"/>
    <property type="match status" value="1"/>
</dbReference>
<keyword evidence="6 14" id="KW-0812">Transmembrane</keyword>
<keyword evidence="9" id="KW-0406">Ion transport</keyword>
<dbReference type="EMBL" id="CP061038">
    <property type="protein sequence ID" value="QNQ09822.1"/>
    <property type="molecule type" value="Genomic_DNA"/>
</dbReference>
<evidence type="ECO:0000256" key="2">
    <source>
        <dbReference type="ARBA" id="ARBA00009810"/>
    </source>
</evidence>
<dbReference type="InterPro" id="IPR037066">
    <property type="entry name" value="Plug_dom_sf"/>
</dbReference>
<evidence type="ECO:0000313" key="20">
    <source>
        <dbReference type="Proteomes" id="UP000516148"/>
    </source>
</evidence>
<keyword evidence="13 14" id="KW-0998">Cell outer membrane</keyword>
<name>A0A7H0LJG9_9SPHN</name>
<organism evidence="19 20">
    <name type="scientific">Sphingomonas alpina</name>
    <dbReference type="NCBI Taxonomy" id="653931"/>
    <lineage>
        <taxon>Bacteria</taxon>
        <taxon>Pseudomonadati</taxon>
        <taxon>Pseudomonadota</taxon>
        <taxon>Alphaproteobacteria</taxon>
        <taxon>Sphingomonadales</taxon>
        <taxon>Sphingomonadaceae</taxon>
        <taxon>Sphingomonas</taxon>
    </lineage>
</organism>
<dbReference type="InterPro" id="IPR010105">
    <property type="entry name" value="TonB_sidphr_rcpt"/>
</dbReference>
<evidence type="ECO:0000256" key="5">
    <source>
        <dbReference type="ARBA" id="ARBA00022496"/>
    </source>
</evidence>
<evidence type="ECO:0000256" key="9">
    <source>
        <dbReference type="ARBA" id="ARBA00023065"/>
    </source>
</evidence>
<evidence type="ECO:0000256" key="13">
    <source>
        <dbReference type="ARBA" id="ARBA00023237"/>
    </source>
</evidence>
<dbReference type="PANTHER" id="PTHR32552">
    <property type="entry name" value="FERRICHROME IRON RECEPTOR-RELATED"/>
    <property type="match status" value="1"/>
</dbReference>
<accession>A0A7H0LJG9</accession>
<evidence type="ECO:0000259" key="17">
    <source>
        <dbReference type="Pfam" id="PF00593"/>
    </source>
</evidence>
<keyword evidence="20" id="KW-1185">Reference proteome</keyword>
<protein>
    <submittedName>
        <fullName evidence="19">TonB-dependent siderophore receptor</fullName>
    </submittedName>
</protein>
<dbReference type="KEGG" id="spap:H3Z74_00750"/>
<comment type="subcellular location">
    <subcellularLocation>
        <location evidence="1 14">Cell outer membrane</location>
        <topology evidence="1 14">Multi-pass membrane protein</topology>
    </subcellularLocation>
</comment>
<evidence type="ECO:0000256" key="3">
    <source>
        <dbReference type="ARBA" id="ARBA00022448"/>
    </source>
</evidence>
<keyword evidence="8" id="KW-0408">Iron</keyword>
<dbReference type="InterPro" id="IPR039426">
    <property type="entry name" value="TonB-dep_rcpt-like"/>
</dbReference>
<comment type="similarity">
    <text evidence="2 14 15">Belongs to the TonB-dependent receptor family.</text>
</comment>
<keyword evidence="3 14" id="KW-0813">Transport</keyword>
<dbReference type="GO" id="GO:0015344">
    <property type="term" value="F:siderophore uptake transmembrane transporter activity"/>
    <property type="evidence" value="ECO:0007669"/>
    <property type="project" value="TreeGrafter"/>
</dbReference>
<evidence type="ECO:0000256" key="14">
    <source>
        <dbReference type="PROSITE-ProRule" id="PRU01360"/>
    </source>
</evidence>
<dbReference type="GO" id="GO:0009279">
    <property type="term" value="C:cell outer membrane"/>
    <property type="evidence" value="ECO:0007669"/>
    <property type="project" value="UniProtKB-SubCell"/>
</dbReference>
<dbReference type="InterPro" id="IPR012910">
    <property type="entry name" value="Plug_dom"/>
</dbReference>
<dbReference type="NCBIfam" id="TIGR01783">
    <property type="entry name" value="TonB-siderophor"/>
    <property type="match status" value="1"/>
</dbReference>
<keyword evidence="11 14" id="KW-0472">Membrane</keyword>
<evidence type="ECO:0000256" key="6">
    <source>
        <dbReference type="ARBA" id="ARBA00022692"/>
    </source>
</evidence>
<feature type="domain" description="TonB-dependent receptor plug" evidence="18">
    <location>
        <begin position="52"/>
        <end position="151"/>
    </location>
</feature>
<dbReference type="GO" id="GO:0015891">
    <property type="term" value="P:siderophore transport"/>
    <property type="evidence" value="ECO:0007669"/>
    <property type="project" value="InterPro"/>
</dbReference>
<dbReference type="PROSITE" id="PS52016">
    <property type="entry name" value="TONB_DEPENDENT_REC_3"/>
    <property type="match status" value="1"/>
</dbReference>
<evidence type="ECO:0000256" key="11">
    <source>
        <dbReference type="ARBA" id="ARBA00023136"/>
    </source>
</evidence>
<evidence type="ECO:0000256" key="10">
    <source>
        <dbReference type="ARBA" id="ARBA00023077"/>
    </source>
</evidence>
<dbReference type="CDD" id="cd01347">
    <property type="entry name" value="ligand_gated_channel"/>
    <property type="match status" value="1"/>
</dbReference>
<keyword evidence="10 15" id="KW-0798">TonB box</keyword>
<dbReference type="InterPro" id="IPR036942">
    <property type="entry name" value="Beta-barrel_TonB_sf"/>
</dbReference>
<dbReference type="Pfam" id="PF00593">
    <property type="entry name" value="TonB_dep_Rec_b-barrel"/>
    <property type="match status" value="1"/>
</dbReference>